<evidence type="ECO:0008006" key="4">
    <source>
        <dbReference type="Google" id="ProtNLM"/>
    </source>
</evidence>
<evidence type="ECO:0000313" key="2">
    <source>
        <dbReference type="EMBL" id="MEJ5977372.1"/>
    </source>
</evidence>
<evidence type="ECO:0000313" key="3">
    <source>
        <dbReference type="Proteomes" id="UP001361239"/>
    </source>
</evidence>
<reference evidence="2 3" key="1">
    <citation type="submission" date="2024-03" db="EMBL/GenBank/DDBJ databases">
        <authorList>
            <person name="Jo J.-H."/>
        </authorList>
    </citation>
    <scope>NUCLEOTIDE SEQUENCE [LARGE SCALE GENOMIC DNA]</scope>
    <source>
        <strain evidence="2 3">PS1R-30</strain>
    </source>
</reference>
<feature type="signal peptide" evidence="1">
    <location>
        <begin position="1"/>
        <end position="23"/>
    </location>
</feature>
<sequence length="78" mass="7907">MKRARGRTALFGLLALVPAAVNASAPAGVSLAVANCAGGMRAITLPLRPDSPREQSPTCCAKGCHSRKRGVGVLAPDP</sequence>
<gene>
    <name evidence="2" type="ORF">WG901_12045</name>
</gene>
<comment type="caution">
    <text evidence="2">The sequence shown here is derived from an EMBL/GenBank/DDBJ whole genome shotgun (WGS) entry which is preliminary data.</text>
</comment>
<keyword evidence="1" id="KW-0732">Signal</keyword>
<dbReference type="RefSeq" id="WP_339587311.1">
    <property type="nucleotide sequence ID" value="NZ_JBBHJZ010000002.1"/>
</dbReference>
<evidence type="ECO:0000256" key="1">
    <source>
        <dbReference type="SAM" id="SignalP"/>
    </source>
</evidence>
<dbReference type="Proteomes" id="UP001361239">
    <property type="component" value="Unassembled WGS sequence"/>
</dbReference>
<protein>
    <recommendedName>
        <fullName evidence="4">Secreted protein</fullName>
    </recommendedName>
</protein>
<feature type="chain" id="PRO_5045333947" description="Secreted protein" evidence="1">
    <location>
        <begin position="24"/>
        <end position="78"/>
    </location>
</feature>
<organism evidence="2 3">
    <name type="scientific">Novosphingobium anseongense</name>
    <dbReference type="NCBI Taxonomy" id="3133436"/>
    <lineage>
        <taxon>Bacteria</taxon>
        <taxon>Pseudomonadati</taxon>
        <taxon>Pseudomonadota</taxon>
        <taxon>Alphaproteobacteria</taxon>
        <taxon>Sphingomonadales</taxon>
        <taxon>Sphingomonadaceae</taxon>
        <taxon>Novosphingobium</taxon>
    </lineage>
</organism>
<accession>A0ABU8RWB4</accession>
<name>A0ABU8RWB4_9SPHN</name>
<keyword evidence="3" id="KW-1185">Reference proteome</keyword>
<proteinExistence type="predicted"/>
<dbReference type="EMBL" id="JBBHJZ010000002">
    <property type="protein sequence ID" value="MEJ5977372.1"/>
    <property type="molecule type" value="Genomic_DNA"/>
</dbReference>